<feature type="transmembrane region" description="Helical" evidence="7">
    <location>
        <begin position="413"/>
        <end position="433"/>
    </location>
</feature>
<feature type="transmembrane region" description="Helical" evidence="7">
    <location>
        <begin position="291"/>
        <end position="318"/>
    </location>
</feature>
<feature type="domain" description="ABC3 transporter permease C-terminal" evidence="8">
    <location>
        <begin position="249"/>
        <end position="366"/>
    </location>
</feature>
<proteinExistence type="inferred from homology"/>
<keyword evidence="4 7" id="KW-1133">Transmembrane helix</keyword>
<dbReference type="PANTHER" id="PTHR30572:SF4">
    <property type="entry name" value="ABC TRANSPORTER PERMEASE YTRF"/>
    <property type="match status" value="1"/>
</dbReference>
<evidence type="ECO:0000313" key="10">
    <source>
        <dbReference type="EMBL" id="WAL67065.1"/>
    </source>
</evidence>
<dbReference type="InterPro" id="IPR050250">
    <property type="entry name" value="Macrolide_Exporter_MacB"/>
</dbReference>
<sequence length="778" mass="80334">MMAVWQASRGMVRRRRLQTTVIGIVILAASATIVVALGLLSVASSAFDRIYSAQGGAHLSLTFDAAKVSAPQLARTAAKPGVEAAAGPFGLVTIDTSDTGYAYLGRLTVSGRADPGGPVDRLNLWQGRWPAAPGEIVLNRPPGGTDLVSAGDRIALPGRPALTVVGFALSLGHTADAWVTPDQLNALGPAGLQMLYRFTAAATATDLAADQSTVLAGLPAESLRDSQSYLAVRAKISATPQAFAPFLVFFGILALVVAALIVANVVSGAVITGFRHIGVLKAIGFTPNQVLAVYLVMVSVPTLVGTALGTVLGDMIAAPVLSHAFEAFGPVEIDVAGWVNAVVLLGMPALVALAAMLGALRARRLSATQAINAGTRRGTGRGLRVQRWLSGTRLPRPVSLGVGLLFARPGRTALTLAAVVLGVTTTTLAIGLASSITTYQSTARPDTGDRLFVAAAGPAPVPVDGKGFRPEQVEAALTDSGDEAMLRGLPGTRRLAAVLHRPVSVPGLSQDLQISFYRGDSADLSPSLLAGHWPDGPGQVAVSGRFLAEHGLSVGDPLTVVTAAHRAEFRITGELIAGNDDQLLADWTSAALLAPGERADIFVVQLARGTDPQVYVGALRAGDPGLRVLPTLSGDHNTEFLVIGSVTLLTLILSAVTALGVFNTVVLNTRERRRDLAVLKSIGMTPRQVTLMMVCSMAALGVAAGVLGLPLGVGAHRLMVLDMLHAIQRDVPDLFLDVYSAPTLVLLGLAGIVIAVLGAFFPARAAAAAPVAGALHDE</sequence>
<reference evidence="10" key="1">
    <citation type="submission" date="2022-11" db="EMBL/GenBank/DDBJ databases">
        <authorList>
            <person name="Mo P."/>
        </authorList>
    </citation>
    <scope>NUCLEOTIDE SEQUENCE</scope>
    <source>
        <strain evidence="10">HUAS 11-8</strain>
    </source>
</reference>
<dbReference type="Proteomes" id="UP001163203">
    <property type="component" value="Chromosome"/>
</dbReference>
<evidence type="ECO:0000256" key="6">
    <source>
        <dbReference type="ARBA" id="ARBA00038076"/>
    </source>
</evidence>
<dbReference type="Pfam" id="PF12704">
    <property type="entry name" value="MacB_PCD"/>
    <property type="match status" value="1"/>
</dbReference>
<feature type="transmembrane region" description="Helical" evidence="7">
    <location>
        <begin position="640"/>
        <end position="668"/>
    </location>
</feature>
<dbReference type="InterPro" id="IPR025857">
    <property type="entry name" value="MacB_PCD"/>
</dbReference>
<feature type="domain" description="ABC3 transporter permease C-terminal" evidence="8">
    <location>
        <begin position="649"/>
        <end position="768"/>
    </location>
</feature>
<protein>
    <submittedName>
        <fullName evidence="10">ABC transporter permease</fullName>
    </submittedName>
</protein>
<dbReference type="EMBL" id="CP113836">
    <property type="protein sequence ID" value="WAL67065.1"/>
    <property type="molecule type" value="Genomic_DNA"/>
</dbReference>
<dbReference type="Pfam" id="PF02687">
    <property type="entry name" value="FtsX"/>
    <property type="match status" value="2"/>
</dbReference>
<keyword evidence="2" id="KW-1003">Cell membrane</keyword>
<feature type="transmembrane region" description="Helical" evidence="7">
    <location>
        <begin position="243"/>
        <end position="271"/>
    </location>
</feature>
<accession>A0ABY7B428</accession>
<dbReference type="InterPro" id="IPR003838">
    <property type="entry name" value="ABC3_permease_C"/>
</dbReference>
<evidence type="ECO:0000259" key="9">
    <source>
        <dbReference type="Pfam" id="PF12704"/>
    </source>
</evidence>
<evidence type="ECO:0000256" key="5">
    <source>
        <dbReference type="ARBA" id="ARBA00023136"/>
    </source>
</evidence>
<evidence type="ECO:0000256" key="2">
    <source>
        <dbReference type="ARBA" id="ARBA00022475"/>
    </source>
</evidence>
<evidence type="ECO:0000256" key="3">
    <source>
        <dbReference type="ARBA" id="ARBA00022692"/>
    </source>
</evidence>
<feature type="transmembrane region" description="Helical" evidence="7">
    <location>
        <begin position="21"/>
        <end position="43"/>
    </location>
</feature>
<organism evidence="10 11">
    <name type="scientific">Amycolatopsis cynarae</name>
    <dbReference type="NCBI Taxonomy" id="2995223"/>
    <lineage>
        <taxon>Bacteria</taxon>
        <taxon>Bacillati</taxon>
        <taxon>Actinomycetota</taxon>
        <taxon>Actinomycetes</taxon>
        <taxon>Pseudonocardiales</taxon>
        <taxon>Pseudonocardiaceae</taxon>
        <taxon>Amycolatopsis</taxon>
    </lineage>
</organism>
<feature type="transmembrane region" description="Helical" evidence="7">
    <location>
        <begin position="338"/>
        <end position="360"/>
    </location>
</feature>
<evidence type="ECO:0000256" key="1">
    <source>
        <dbReference type="ARBA" id="ARBA00004651"/>
    </source>
</evidence>
<dbReference type="PANTHER" id="PTHR30572">
    <property type="entry name" value="MEMBRANE COMPONENT OF TRANSPORTER-RELATED"/>
    <property type="match status" value="1"/>
</dbReference>
<feature type="domain" description="MacB-like periplasmic core" evidence="9">
    <location>
        <begin position="412"/>
        <end position="617"/>
    </location>
</feature>
<dbReference type="RefSeq" id="WP_268757189.1">
    <property type="nucleotide sequence ID" value="NZ_CP113836.1"/>
</dbReference>
<keyword evidence="3 7" id="KW-0812">Transmembrane</keyword>
<evidence type="ECO:0000313" key="11">
    <source>
        <dbReference type="Proteomes" id="UP001163203"/>
    </source>
</evidence>
<feature type="transmembrane region" description="Helical" evidence="7">
    <location>
        <begin position="689"/>
        <end position="713"/>
    </location>
</feature>
<keyword evidence="5 7" id="KW-0472">Membrane</keyword>
<comment type="subcellular location">
    <subcellularLocation>
        <location evidence="1">Cell membrane</location>
        <topology evidence="1">Multi-pass membrane protein</topology>
    </subcellularLocation>
</comment>
<evidence type="ECO:0000256" key="4">
    <source>
        <dbReference type="ARBA" id="ARBA00022989"/>
    </source>
</evidence>
<name>A0ABY7B428_9PSEU</name>
<evidence type="ECO:0000256" key="7">
    <source>
        <dbReference type="SAM" id="Phobius"/>
    </source>
</evidence>
<evidence type="ECO:0000259" key="8">
    <source>
        <dbReference type="Pfam" id="PF02687"/>
    </source>
</evidence>
<comment type="similarity">
    <text evidence="6">Belongs to the ABC-4 integral membrane protein family.</text>
</comment>
<keyword evidence="11" id="KW-1185">Reference proteome</keyword>
<gene>
    <name evidence="10" type="ORF">ORV05_04560</name>
</gene>
<feature type="transmembrane region" description="Helical" evidence="7">
    <location>
        <begin position="739"/>
        <end position="761"/>
    </location>
</feature>